<dbReference type="PANTHER" id="PTHR24104">
    <property type="entry name" value="E3 UBIQUITIN-PROTEIN LIGASE NHLRC1-RELATED"/>
    <property type="match status" value="1"/>
</dbReference>
<sequence length="378" mass="43151">MVTLLDKLEEKHLNELTKLSKQAKEKLEKSIKSFENRVSYLKHWKNLLQQRKEGQHTQTEFALVFFKLKEILVDMRRMKITKTSFLLQGDMCKLFKKMTTLNAYFDVNLTEDTTEIMADINLKKAKLKLFKKITIPRSDTATGIFLTEELMLFADRKQQRCIVCDEDGSIIQEVKLPGTPWQMCMDSTGKILVTIPRKKTIQVLHFENLTLTHGEEIKLRNRCRGIAAYDDTIIVATRQSLVYYNTSFDFLTDNPLDLSYNTDEVAVDKNGNVIFCSNPVNHGHSTVTKLDQDEELVFTHSSQNSSYFNSVSVDQGGNVYVVDSGNESIVFLSEKGTVIRTLEGLKDPVWVTCLRDGFIFCVGEAGGNVKFYEFIGSV</sequence>
<dbReference type="Gene3D" id="2.120.10.30">
    <property type="entry name" value="TolB, C-terminal domain"/>
    <property type="match status" value="2"/>
</dbReference>
<dbReference type="AlphaFoldDB" id="K1PJ19"/>
<protein>
    <recommendedName>
        <fullName evidence="2">Tripartite motif-containing protein 2</fullName>
    </recommendedName>
</protein>
<dbReference type="GO" id="GO:0061630">
    <property type="term" value="F:ubiquitin protein ligase activity"/>
    <property type="evidence" value="ECO:0007669"/>
    <property type="project" value="TreeGrafter"/>
</dbReference>
<dbReference type="GO" id="GO:0008270">
    <property type="term" value="F:zinc ion binding"/>
    <property type="evidence" value="ECO:0007669"/>
    <property type="project" value="UniProtKB-KW"/>
</dbReference>
<evidence type="ECO:0000313" key="1">
    <source>
        <dbReference type="EMBL" id="EKC21553.1"/>
    </source>
</evidence>
<evidence type="ECO:0008006" key="2">
    <source>
        <dbReference type="Google" id="ProtNLM"/>
    </source>
</evidence>
<organism evidence="1">
    <name type="scientific">Magallana gigas</name>
    <name type="common">Pacific oyster</name>
    <name type="synonym">Crassostrea gigas</name>
    <dbReference type="NCBI Taxonomy" id="29159"/>
    <lineage>
        <taxon>Eukaryota</taxon>
        <taxon>Metazoa</taxon>
        <taxon>Spiralia</taxon>
        <taxon>Lophotrochozoa</taxon>
        <taxon>Mollusca</taxon>
        <taxon>Bivalvia</taxon>
        <taxon>Autobranchia</taxon>
        <taxon>Pteriomorphia</taxon>
        <taxon>Ostreida</taxon>
        <taxon>Ostreoidea</taxon>
        <taxon>Ostreidae</taxon>
        <taxon>Magallana</taxon>
    </lineage>
</organism>
<dbReference type="InterPro" id="IPR050952">
    <property type="entry name" value="TRIM-NHL_E3_ligases"/>
</dbReference>
<dbReference type="HOGENOM" id="CLU_664402_0_0_1"/>
<gene>
    <name evidence="1" type="ORF">CGI_10003750</name>
</gene>
<dbReference type="PANTHER" id="PTHR24104:SF25">
    <property type="entry name" value="PROTEIN LIN-41"/>
    <property type="match status" value="1"/>
</dbReference>
<dbReference type="GO" id="GO:0043161">
    <property type="term" value="P:proteasome-mediated ubiquitin-dependent protein catabolic process"/>
    <property type="evidence" value="ECO:0007669"/>
    <property type="project" value="TreeGrafter"/>
</dbReference>
<dbReference type="EMBL" id="JH818848">
    <property type="protein sequence ID" value="EKC21553.1"/>
    <property type="molecule type" value="Genomic_DNA"/>
</dbReference>
<dbReference type="InterPro" id="IPR011042">
    <property type="entry name" value="6-blade_b-propeller_TolB-like"/>
</dbReference>
<dbReference type="InParanoid" id="K1PJ19"/>
<accession>K1PJ19</accession>
<dbReference type="GO" id="GO:0000209">
    <property type="term" value="P:protein polyubiquitination"/>
    <property type="evidence" value="ECO:0007669"/>
    <property type="project" value="TreeGrafter"/>
</dbReference>
<name>K1PJ19_MAGGI</name>
<dbReference type="SUPFAM" id="SSF63829">
    <property type="entry name" value="Calcium-dependent phosphotriesterase"/>
    <property type="match status" value="1"/>
</dbReference>
<reference evidence="1" key="1">
    <citation type="journal article" date="2012" name="Nature">
        <title>The oyster genome reveals stress adaptation and complexity of shell formation.</title>
        <authorList>
            <person name="Zhang G."/>
            <person name="Fang X."/>
            <person name="Guo X."/>
            <person name="Li L."/>
            <person name="Luo R."/>
            <person name="Xu F."/>
            <person name="Yang P."/>
            <person name="Zhang L."/>
            <person name="Wang X."/>
            <person name="Qi H."/>
            <person name="Xiong Z."/>
            <person name="Que H."/>
            <person name="Xie Y."/>
            <person name="Holland P.W."/>
            <person name="Paps J."/>
            <person name="Zhu Y."/>
            <person name="Wu F."/>
            <person name="Chen Y."/>
            <person name="Wang J."/>
            <person name="Peng C."/>
            <person name="Meng J."/>
            <person name="Yang L."/>
            <person name="Liu J."/>
            <person name="Wen B."/>
            <person name="Zhang N."/>
            <person name="Huang Z."/>
            <person name="Zhu Q."/>
            <person name="Feng Y."/>
            <person name="Mount A."/>
            <person name="Hedgecock D."/>
            <person name="Xu Z."/>
            <person name="Liu Y."/>
            <person name="Domazet-Loso T."/>
            <person name="Du Y."/>
            <person name="Sun X."/>
            <person name="Zhang S."/>
            <person name="Liu B."/>
            <person name="Cheng P."/>
            <person name="Jiang X."/>
            <person name="Li J."/>
            <person name="Fan D."/>
            <person name="Wang W."/>
            <person name="Fu W."/>
            <person name="Wang T."/>
            <person name="Wang B."/>
            <person name="Zhang J."/>
            <person name="Peng Z."/>
            <person name="Li Y."/>
            <person name="Li N."/>
            <person name="Wang J."/>
            <person name="Chen M."/>
            <person name="He Y."/>
            <person name="Tan F."/>
            <person name="Song X."/>
            <person name="Zheng Q."/>
            <person name="Huang R."/>
            <person name="Yang H."/>
            <person name="Du X."/>
            <person name="Chen L."/>
            <person name="Yang M."/>
            <person name="Gaffney P.M."/>
            <person name="Wang S."/>
            <person name="Luo L."/>
            <person name="She Z."/>
            <person name="Ming Y."/>
            <person name="Huang W."/>
            <person name="Zhang S."/>
            <person name="Huang B."/>
            <person name="Zhang Y."/>
            <person name="Qu T."/>
            <person name="Ni P."/>
            <person name="Miao G."/>
            <person name="Wang J."/>
            <person name="Wang Q."/>
            <person name="Steinberg C.E."/>
            <person name="Wang H."/>
            <person name="Li N."/>
            <person name="Qian L."/>
            <person name="Zhang G."/>
            <person name="Li Y."/>
            <person name="Yang H."/>
            <person name="Liu X."/>
            <person name="Wang J."/>
            <person name="Yin Y."/>
            <person name="Wang J."/>
        </authorList>
    </citation>
    <scope>NUCLEOTIDE SEQUENCE [LARGE SCALE GENOMIC DNA]</scope>
    <source>
        <strain evidence="1">05x7-T-G4-1.051#20</strain>
    </source>
</reference>
<proteinExistence type="predicted"/>